<feature type="compositionally biased region" description="Polar residues" evidence="1">
    <location>
        <begin position="324"/>
        <end position="334"/>
    </location>
</feature>
<feature type="region of interest" description="Disordered" evidence="1">
    <location>
        <begin position="363"/>
        <end position="382"/>
    </location>
</feature>
<comment type="caution">
    <text evidence="2">The sequence shown here is derived from an EMBL/GenBank/DDBJ whole genome shotgun (WGS) entry which is preliminary data.</text>
</comment>
<accession>A0A5J4YN42</accession>
<keyword evidence="3" id="KW-1185">Reference proteome</keyword>
<dbReference type="EMBL" id="VRMN01000008">
    <property type="protein sequence ID" value="KAA8492921.1"/>
    <property type="molecule type" value="Genomic_DNA"/>
</dbReference>
<feature type="compositionally biased region" description="Polar residues" evidence="1">
    <location>
        <begin position="495"/>
        <end position="514"/>
    </location>
</feature>
<proteinExistence type="predicted"/>
<sequence>MSGVEIVRAETIPVSATELGNINHRSSLDYATYKVSPGILGVDPDFSLPESGSSDWALSYILFGTNAWRLQLSDFFRALQGLEVMLTMDYADLSRSALKDLFKWILDASEAFCDALDFSSFVLEPVILDRAFATASATGSAQVRAETSESFNENDRVSDLFVTLCEEREALASKLTHIQSMRKSLGLVREERLVPELMKRSVVFIVHALGHAAREEEVYAPLLRECFGSWELQQLIDAKRIFYNKLTSSNAYLRMVARGTHWQNRDEASRSMQLYVSGLRQRVMYSVAVAQVDAKRELLRKLFEASFRPRRGGRFDDVLSRAGSSVTTDRSGSTGILRGMSNGAHGTRRRSLDAEFDEIRQVQGETRTRASLDTGTANLPYSASRIRTERSELEHSRLQQERAQQQQVTVVVGTPHKERVVAPKPPTVPSKQQSHEVRFDVAALMRQSPVSTPEDSQVDIAAPQVLDDPPEAKYDSDRDLPSIEFEDIEDDGFSGTPSGTSYLPFSTRMSDAIA</sequence>
<evidence type="ECO:0000256" key="1">
    <source>
        <dbReference type="SAM" id="MobiDB-lite"/>
    </source>
</evidence>
<gene>
    <name evidence="2" type="ORF">FVE85_9193</name>
</gene>
<evidence type="ECO:0000313" key="2">
    <source>
        <dbReference type="EMBL" id="KAA8492921.1"/>
    </source>
</evidence>
<reference evidence="3" key="1">
    <citation type="journal article" date="2019" name="Nat. Commun.">
        <title>Expansion of phycobilisome linker gene families in mesophilic red algae.</title>
        <authorList>
            <person name="Lee J."/>
            <person name="Kim D."/>
            <person name="Bhattacharya D."/>
            <person name="Yoon H.S."/>
        </authorList>
    </citation>
    <scope>NUCLEOTIDE SEQUENCE [LARGE SCALE GENOMIC DNA]</scope>
    <source>
        <strain evidence="3">CCMP 1328</strain>
    </source>
</reference>
<organism evidence="2 3">
    <name type="scientific">Porphyridium purpureum</name>
    <name type="common">Red alga</name>
    <name type="synonym">Porphyridium cruentum</name>
    <dbReference type="NCBI Taxonomy" id="35688"/>
    <lineage>
        <taxon>Eukaryota</taxon>
        <taxon>Rhodophyta</taxon>
        <taxon>Bangiophyceae</taxon>
        <taxon>Porphyridiales</taxon>
        <taxon>Porphyridiaceae</taxon>
        <taxon>Porphyridium</taxon>
    </lineage>
</organism>
<feature type="compositionally biased region" description="Polar residues" evidence="1">
    <location>
        <begin position="371"/>
        <end position="381"/>
    </location>
</feature>
<feature type="compositionally biased region" description="Basic and acidic residues" evidence="1">
    <location>
        <begin position="470"/>
        <end position="481"/>
    </location>
</feature>
<feature type="region of interest" description="Disordered" evidence="1">
    <location>
        <begin position="324"/>
        <end position="349"/>
    </location>
</feature>
<feature type="region of interest" description="Disordered" evidence="1">
    <location>
        <begin position="415"/>
        <end position="435"/>
    </location>
</feature>
<dbReference type="AlphaFoldDB" id="A0A5J4YN42"/>
<dbReference type="Proteomes" id="UP000324585">
    <property type="component" value="Unassembled WGS sequence"/>
</dbReference>
<protein>
    <submittedName>
        <fullName evidence="2">Uncharacterized protein</fullName>
    </submittedName>
</protein>
<name>A0A5J4YN42_PORPP</name>
<feature type="region of interest" description="Disordered" evidence="1">
    <location>
        <begin position="449"/>
        <end position="514"/>
    </location>
</feature>
<evidence type="ECO:0000313" key="3">
    <source>
        <dbReference type="Proteomes" id="UP000324585"/>
    </source>
</evidence>